<organism evidence="13 14">
    <name type="scientific">Mya arenaria</name>
    <name type="common">Soft-shell clam</name>
    <dbReference type="NCBI Taxonomy" id="6604"/>
    <lineage>
        <taxon>Eukaryota</taxon>
        <taxon>Metazoa</taxon>
        <taxon>Spiralia</taxon>
        <taxon>Lophotrochozoa</taxon>
        <taxon>Mollusca</taxon>
        <taxon>Bivalvia</taxon>
        <taxon>Autobranchia</taxon>
        <taxon>Heteroconchia</taxon>
        <taxon>Euheterodonta</taxon>
        <taxon>Imparidentia</taxon>
        <taxon>Neoheterodontei</taxon>
        <taxon>Myida</taxon>
        <taxon>Myoidea</taxon>
        <taxon>Myidae</taxon>
        <taxon>Mya</taxon>
    </lineage>
</organism>
<keyword evidence="2" id="KW-0963">Cytoplasm</keyword>
<dbReference type="InterPro" id="IPR050576">
    <property type="entry name" value="Cilia_flagella_integrity"/>
</dbReference>
<evidence type="ECO:0000313" key="13">
    <source>
        <dbReference type="EMBL" id="WAQ97655.1"/>
    </source>
</evidence>
<dbReference type="InterPro" id="IPR032675">
    <property type="entry name" value="LRR_dom_sf"/>
</dbReference>
<evidence type="ECO:0000256" key="7">
    <source>
        <dbReference type="ARBA" id="ARBA00023069"/>
    </source>
</evidence>
<dbReference type="EMBL" id="CP111013">
    <property type="protein sequence ID" value="WAQ97655.1"/>
    <property type="molecule type" value="Genomic_DNA"/>
</dbReference>
<dbReference type="SUPFAM" id="SSF52075">
    <property type="entry name" value="Outer arm dynein light chain 1"/>
    <property type="match status" value="1"/>
</dbReference>
<accession>A0ABY7DRS4</accession>
<keyword evidence="8" id="KW-0206">Cytoskeleton</keyword>
<gene>
    <name evidence="13" type="ORF">MAR_030345</name>
</gene>
<dbReference type="Pfam" id="PF14580">
    <property type="entry name" value="LRR_9"/>
    <property type="match status" value="1"/>
</dbReference>
<evidence type="ECO:0000256" key="8">
    <source>
        <dbReference type="ARBA" id="ARBA00023212"/>
    </source>
</evidence>
<dbReference type="PANTHER" id="PTHR45973:SF12">
    <property type="entry name" value="DYNEIN REGULATORY COMPLEX SUBUNIT 3"/>
    <property type="match status" value="1"/>
</dbReference>
<dbReference type="SMART" id="SM00365">
    <property type="entry name" value="LRR_SD22"/>
    <property type="match status" value="4"/>
</dbReference>
<sequence>MTSVTHLLGSALRSAMSRLYDTVEPSVIDEDMLQKAVEEQGPKDEAGKIAKSEGIDFADVTSLRLEFKNILEIDNMWSFENLTKLQLDNNIIEKIKGLDELVNLVWLDLSFNNIEMIEGLDKLTKLQDLTLYNNRISRIENMDKLTDLHVLSLGNNNLTDLENVIHLRRFRKLRTLNLAGNPFCEQAEYKQYVTAYVSSIDFLDYRLIDEQSRAAATERYHLSIEEMLHNERVADQKYEEEKKREVEEALYREGYVDGLDGPELFEGMYADDNEGKKMKEMPGVDDLMIFDYGLQENSKRQEEVSQFWECVMEAKTENKDAGIGHINNFMNMKKRVFAEMNHITDSALLDQKVKEYNKEVTELWDKLMALELQLVDQFEEIIKEFERNLQDMGSTFIENVQGYLSQCRDLENNHHERMLEIAIVTLEKVVKNELDDEINDDLRNLFVDKDTIINAVTSSHDVHLLKIDNKEDDMVTRINGWMKNTIEKIHYEQEVKRNRERVAEINNLIDHLREEIENLEVLQGTGY</sequence>
<keyword evidence="7" id="KW-0969">Cilium</keyword>
<evidence type="ECO:0000256" key="4">
    <source>
        <dbReference type="ARBA" id="ARBA00022737"/>
    </source>
</evidence>
<proteinExistence type="inferred from homology"/>
<reference evidence="13" key="1">
    <citation type="submission" date="2022-11" db="EMBL/GenBank/DDBJ databases">
        <title>Centuries of genome instability and evolution in soft-shell clam transmissible cancer (bioRxiv).</title>
        <authorList>
            <person name="Hart S.F.M."/>
            <person name="Yonemitsu M.A."/>
            <person name="Giersch R.M."/>
            <person name="Beal B.F."/>
            <person name="Arriagada G."/>
            <person name="Davis B.W."/>
            <person name="Ostrander E.A."/>
            <person name="Goff S.P."/>
            <person name="Metzger M.J."/>
        </authorList>
    </citation>
    <scope>NUCLEOTIDE SEQUENCE</scope>
    <source>
        <strain evidence="13">MELC-2E11</strain>
        <tissue evidence="13">Siphon/mantle</tissue>
    </source>
</reference>
<dbReference type="Gene3D" id="3.80.10.10">
    <property type="entry name" value="Ribonuclease Inhibitor"/>
    <property type="match status" value="1"/>
</dbReference>
<dbReference type="PANTHER" id="PTHR45973">
    <property type="entry name" value="PROTEIN PHOSPHATASE 1 REGULATORY SUBUNIT SDS22-RELATED"/>
    <property type="match status" value="1"/>
</dbReference>
<evidence type="ECO:0000256" key="11">
    <source>
        <dbReference type="ARBA" id="ARBA00040950"/>
    </source>
</evidence>
<protein>
    <recommendedName>
        <fullName evidence="11">Dynein regulatory complex subunit 3</fullName>
    </recommendedName>
</protein>
<name>A0ABY7DRS4_MYAAR</name>
<dbReference type="InterPro" id="IPR001611">
    <property type="entry name" value="Leu-rich_rpt"/>
</dbReference>
<keyword evidence="5" id="KW-0282">Flagellum</keyword>
<feature type="coiled-coil region" evidence="12">
    <location>
        <begin position="495"/>
        <end position="522"/>
    </location>
</feature>
<evidence type="ECO:0000256" key="12">
    <source>
        <dbReference type="SAM" id="Coils"/>
    </source>
</evidence>
<evidence type="ECO:0000256" key="6">
    <source>
        <dbReference type="ARBA" id="ARBA00023054"/>
    </source>
</evidence>
<evidence type="ECO:0000256" key="10">
    <source>
        <dbReference type="ARBA" id="ARBA00038378"/>
    </source>
</evidence>
<evidence type="ECO:0000256" key="9">
    <source>
        <dbReference type="ARBA" id="ARBA00023273"/>
    </source>
</evidence>
<keyword evidence="6 12" id="KW-0175">Coiled coil</keyword>
<keyword evidence="14" id="KW-1185">Reference proteome</keyword>
<comment type="similarity">
    <text evidence="10">Belongs to the DRC3 family.</text>
</comment>
<keyword evidence="3" id="KW-0433">Leucine-rich repeat</keyword>
<keyword evidence="4" id="KW-0677">Repeat</keyword>
<dbReference type="Proteomes" id="UP001164746">
    <property type="component" value="Chromosome 2"/>
</dbReference>
<comment type="subcellular location">
    <subcellularLocation>
        <location evidence="1">Cytoplasm</location>
        <location evidence="1">Cytoskeleton</location>
        <location evidence="1">Flagellum axoneme</location>
    </subcellularLocation>
</comment>
<evidence type="ECO:0000313" key="14">
    <source>
        <dbReference type="Proteomes" id="UP001164746"/>
    </source>
</evidence>
<evidence type="ECO:0000256" key="2">
    <source>
        <dbReference type="ARBA" id="ARBA00022490"/>
    </source>
</evidence>
<evidence type="ECO:0000256" key="1">
    <source>
        <dbReference type="ARBA" id="ARBA00004611"/>
    </source>
</evidence>
<evidence type="ECO:0000256" key="5">
    <source>
        <dbReference type="ARBA" id="ARBA00022846"/>
    </source>
</evidence>
<dbReference type="PROSITE" id="PS51450">
    <property type="entry name" value="LRR"/>
    <property type="match status" value="4"/>
</dbReference>
<keyword evidence="9" id="KW-0966">Cell projection</keyword>
<evidence type="ECO:0000256" key="3">
    <source>
        <dbReference type="ARBA" id="ARBA00022614"/>
    </source>
</evidence>